<dbReference type="STRING" id="591159.SSQG_05921"/>
<evidence type="ECO:0000313" key="7">
    <source>
        <dbReference type="Proteomes" id="UP000004184"/>
    </source>
</evidence>
<reference evidence="7" key="1">
    <citation type="submission" date="2009-02" db="EMBL/GenBank/DDBJ databases">
        <title>Annotation of Streptomyces viridochromogenes strain DSM 40736.</title>
        <authorList>
            <consortium name="The Broad Institute Genome Sequencing Platform"/>
            <consortium name="Broad Institute Microbial Sequencing Center"/>
            <person name="Fischbach M."/>
            <person name="Godfrey P."/>
            <person name="Ward D."/>
            <person name="Young S."/>
            <person name="Zeng Q."/>
            <person name="Koehrsen M."/>
            <person name="Alvarado L."/>
            <person name="Berlin A.M."/>
            <person name="Bochicchio J."/>
            <person name="Borenstein D."/>
            <person name="Chapman S.B."/>
            <person name="Chen Z."/>
            <person name="Engels R."/>
            <person name="Freedman E."/>
            <person name="Gellesch M."/>
            <person name="Goldberg J."/>
            <person name="Griggs A."/>
            <person name="Gujja S."/>
            <person name="Heilman E.R."/>
            <person name="Heiman D.I."/>
            <person name="Hepburn T.A."/>
            <person name="Howarth C."/>
            <person name="Jen D."/>
            <person name="Larson L."/>
            <person name="Lewis B."/>
            <person name="Mehta T."/>
            <person name="Park D."/>
            <person name="Pearson M."/>
            <person name="Richards J."/>
            <person name="Roberts A."/>
            <person name="Saif S."/>
            <person name="Shea T.D."/>
            <person name="Shenoy N."/>
            <person name="Sisk P."/>
            <person name="Stolte C."/>
            <person name="Sykes S.N."/>
            <person name="Thomson T."/>
            <person name="Walk T."/>
            <person name="White J."/>
            <person name="Yandava C."/>
            <person name="Straight P."/>
            <person name="Clardy J."/>
            <person name="Hung D."/>
            <person name="Kolter R."/>
            <person name="Mekalanos J."/>
            <person name="Walker S."/>
            <person name="Walsh C.T."/>
            <person name="Wieland-Brown L.C."/>
            <person name="Haas B."/>
            <person name="Nusbaum C."/>
            <person name="Birren B."/>
        </authorList>
    </citation>
    <scope>NUCLEOTIDE SEQUENCE [LARGE SCALE GENOMIC DNA]</scope>
    <source>
        <strain evidence="7">DSM 40736 / JCM 4977 / BCRC 1201 / Tue 494</strain>
    </source>
</reference>
<dbReference type="InterPro" id="IPR012967">
    <property type="entry name" value="COMT_dimerisation"/>
</dbReference>
<dbReference type="InterPro" id="IPR029063">
    <property type="entry name" value="SAM-dependent_MTases_sf"/>
</dbReference>
<feature type="domain" description="O-methyltransferase C-terminal" evidence="4">
    <location>
        <begin position="139"/>
        <end position="327"/>
    </location>
</feature>
<name>D9WZA0_STRVT</name>
<dbReference type="AlphaFoldDB" id="D9WZA0"/>
<accession>D9WZA0</accession>
<evidence type="ECO:0000313" key="6">
    <source>
        <dbReference type="EMBL" id="EFL35403.1"/>
    </source>
</evidence>
<dbReference type="InterPro" id="IPR036388">
    <property type="entry name" value="WH-like_DNA-bd_sf"/>
</dbReference>
<dbReference type="Gene3D" id="1.10.10.10">
    <property type="entry name" value="Winged helix-like DNA-binding domain superfamily/Winged helix DNA-binding domain"/>
    <property type="match status" value="1"/>
</dbReference>
<dbReference type="FunFam" id="3.40.50.150:FF:000405">
    <property type="entry name" value="Carminomycin 4-O-methyltransferase DnrK"/>
    <property type="match status" value="1"/>
</dbReference>
<dbReference type="Pfam" id="PF08100">
    <property type="entry name" value="Dimerisation"/>
    <property type="match status" value="1"/>
</dbReference>
<dbReference type="Pfam" id="PF00891">
    <property type="entry name" value="Methyltransf_2"/>
    <property type="match status" value="1"/>
</dbReference>
<organism evidence="6 7">
    <name type="scientific">Streptomyces viridochromogenes (strain DSM 40736 / JCM 4977 / BCRC 1201 / Tue 494)</name>
    <dbReference type="NCBI Taxonomy" id="591159"/>
    <lineage>
        <taxon>Bacteria</taxon>
        <taxon>Bacillati</taxon>
        <taxon>Actinomycetota</taxon>
        <taxon>Actinomycetes</taxon>
        <taxon>Kitasatosporales</taxon>
        <taxon>Streptomycetaceae</taxon>
        <taxon>Streptomyces</taxon>
    </lineage>
</organism>
<dbReference type="PIRSF" id="PIRSF005739">
    <property type="entry name" value="O-mtase"/>
    <property type="match status" value="1"/>
</dbReference>
<keyword evidence="7" id="KW-1185">Reference proteome</keyword>
<dbReference type="GO" id="GO:0046983">
    <property type="term" value="F:protein dimerization activity"/>
    <property type="evidence" value="ECO:0007669"/>
    <property type="project" value="InterPro"/>
</dbReference>
<dbReference type="HOGENOM" id="CLU_005533_4_0_11"/>
<protein>
    <submittedName>
        <fullName evidence="6">SAM-dependent methyltransferase</fullName>
    </submittedName>
</protein>
<evidence type="ECO:0000259" key="4">
    <source>
        <dbReference type="Pfam" id="PF00891"/>
    </source>
</evidence>
<keyword evidence="3" id="KW-0949">S-adenosyl-L-methionine</keyword>
<dbReference type="Proteomes" id="UP000004184">
    <property type="component" value="Unassembled WGS sequence"/>
</dbReference>
<dbReference type="InterPro" id="IPR016461">
    <property type="entry name" value="COMT-like"/>
</dbReference>
<dbReference type="GO" id="GO:0008171">
    <property type="term" value="F:O-methyltransferase activity"/>
    <property type="evidence" value="ECO:0007669"/>
    <property type="project" value="InterPro"/>
</dbReference>
<dbReference type="PANTHER" id="PTHR43712">
    <property type="entry name" value="PUTATIVE (AFU_ORTHOLOGUE AFUA_4G14580)-RELATED"/>
    <property type="match status" value="1"/>
</dbReference>
<dbReference type="Gene3D" id="3.40.50.150">
    <property type="entry name" value="Vaccinia Virus protein VP39"/>
    <property type="match status" value="1"/>
</dbReference>
<dbReference type="PROSITE" id="PS51683">
    <property type="entry name" value="SAM_OMT_II"/>
    <property type="match status" value="1"/>
</dbReference>
<proteinExistence type="predicted"/>
<keyword evidence="2 6" id="KW-0808">Transferase</keyword>
<sequence>MVVTTAPALTMRGLVPILFGHAAFQQLNAACELGLFECLHSAPGASAESIAAGTGLSTHSAQVLLLGTTSLGLTTKGPDGYQNCAIVEEAFREGSWPVLRAIVEFQAKIAYLPAMDYAESLRTGENIGIRHFPGDTRDLYTRLANTEGLEQLFYRCMNSWSTLSNPVLLEGVDYSQVQRVLDVGGGDAVNAIALASAHEHLRITVLDRPGALDVAKEKIAQHGLADRIDTHAADLFDDAYPTGYDCVLFAHQLVIWTPEQNKALLGKAFDAMADGQRVLIFNAFSDDDGTGPLYAGLDSVYFSTLPFRGSTLYPWRDYEEWLRHCGFSRINRITIDSWTPHGVIEAYKG</sequence>
<dbReference type="PANTHER" id="PTHR43712:SF2">
    <property type="entry name" value="O-METHYLTRANSFERASE CICE"/>
    <property type="match status" value="1"/>
</dbReference>
<dbReference type="eggNOG" id="COG2519">
    <property type="taxonomic scope" value="Bacteria"/>
</dbReference>
<gene>
    <name evidence="6" type="ORF">SSQG_05921</name>
</gene>
<keyword evidence="1 6" id="KW-0489">Methyltransferase</keyword>
<evidence type="ECO:0000256" key="2">
    <source>
        <dbReference type="ARBA" id="ARBA00022679"/>
    </source>
</evidence>
<dbReference type="SUPFAM" id="SSF53335">
    <property type="entry name" value="S-adenosyl-L-methionine-dependent methyltransferases"/>
    <property type="match status" value="1"/>
</dbReference>
<dbReference type="CDD" id="cd02440">
    <property type="entry name" value="AdoMet_MTases"/>
    <property type="match status" value="1"/>
</dbReference>
<dbReference type="Gene3D" id="1.20.58.1390">
    <property type="match status" value="1"/>
</dbReference>
<evidence type="ECO:0000256" key="1">
    <source>
        <dbReference type="ARBA" id="ARBA00022603"/>
    </source>
</evidence>
<evidence type="ECO:0000259" key="5">
    <source>
        <dbReference type="Pfam" id="PF08100"/>
    </source>
</evidence>
<evidence type="ECO:0000256" key="3">
    <source>
        <dbReference type="ARBA" id="ARBA00022691"/>
    </source>
</evidence>
<dbReference type="InterPro" id="IPR036390">
    <property type="entry name" value="WH_DNA-bd_sf"/>
</dbReference>
<dbReference type="GO" id="GO:0032259">
    <property type="term" value="P:methylation"/>
    <property type="evidence" value="ECO:0007669"/>
    <property type="project" value="UniProtKB-KW"/>
</dbReference>
<dbReference type="EMBL" id="GG657757">
    <property type="protein sequence ID" value="EFL35403.1"/>
    <property type="molecule type" value="Genomic_DNA"/>
</dbReference>
<feature type="domain" description="O-methyltransferase dimerisation" evidence="5">
    <location>
        <begin position="17"/>
        <end position="83"/>
    </location>
</feature>
<dbReference type="InterPro" id="IPR001077">
    <property type="entry name" value="COMT_C"/>
</dbReference>
<dbReference type="SUPFAM" id="SSF46785">
    <property type="entry name" value="Winged helix' DNA-binding domain"/>
    <property type="match status" value="1"/>
</dbReference>